<dbReference type="EMBL" id="JANKBY010000014">
    <property type="protein sequence ID" value="MCR1821639.1"/>
    <property type="molecule type" value="Genomic_DNA"/>
</dbReference>
<feature type="region of interest" description="Disordered" evidence="1">
    <location>
        <begin position="56"/>
        <end position="101"/>
    </location>
</feature>
<proteinExistence type="predicted"/>
<dbReference type="PROSITE" id="PS51257">
    <property type="entry name" value="PROKAR_LIPOPROTEIN"/>
    <property type="match status" value="1"/>
</dbReference>
<comment type="caution">
    <text evidence="3">The sequence shown here is derived from an EMBL/GenBank/DDBJ whole genome shotgun (WGS) entry which is preliminary data.</text>
</comment>
<dbReference type="RefSeq" id="WP_257560008.1">
    <property type="nucleotide sequence ID" value="NZ_JANKBY010000014.1"/>
</dbReference>
<protein>
    <submittedName>
        <fullName evidence="3">PASTA domain-containing protein</fullName>
    </submittedName>
</protein>
<feature type="chain" id="PRO_5040902082" evidence="2">
    <location>
        <begin position="21"/>
        <end position="196"/>
    </location>
</feature>
<dbReference type="Proteomes" id="UP001140817">
    <property type="component" value="Unassembled WGS sequence"/>
</dbReference>
<evidence type="ECO:0000313" key="3">
    <source>
        <dbReference type="EMBL" id="MCR1821639.1"/>
    </source>
</evidence>
<dbReference type="InterPro" id="IPR005543">
    <property type="entry name" value="PASTA_dom"/>
</dbReference>
<organism evidence="3 4">
    <name type="scientific">Terrisporobacter muris</name>
    <dbReference type="NCBI Taxonomy" id="2963284"/>
    <lineage>
        <taxon>Bacteria</taxon>
        <taxon>Bacillati</taxon>
        <taxon>Bacillota</taxon>
        <taxon>Clostridia</taxon>
        <taxon>Peptostreptococcales</taxon>
        <taxon>Peptostreptococcaceae</taxon>
        <taxon>Terrisporobacter</taxon>
    </lineage>
</organism>
<gene>
    <name evidence="3" type="ORF">NSA58_02465</name>
</gene>
<sequence>MKKVIMLMGLIILLIVTGCAKNEKSEEKEEVVKSVYCTSCGEKSTEVTKFCSSCGEEATWVSEKPKEKKEESKTDSKEETKKEESKADTKEETKKEVKNEDKVETKMIKVPNLEGDYLKYVEGLNIEQDSSMSVLVPEYEARGIVKSQSIKAGEMVPVGTTIRVGVYGFDGHYNPFTDMHECIIQNGKCVGNSYNE</sequence>
<name>A0A9X2S0C4_9FIRM</name>
<reference evidence="3" key="1">
    <citation type="submission" date="2022-07" db="EMBL/GenBank/DDBJ databases">
        <title>Enhanced cultured diversity of the mouse gut microbiota enables custom-made synthetic communities.</title>
        <authorList>
            <person name="Afrizal A."/>
        </authorList>
    </citation>
    <scope>NUCLEOTIDE SEQUENCE</scope>
    <source>
        <strain evidence="3">DSM 29186</strain>
    </source>
</reference>
<feature type="compositionally biased region" description="Basic and acidic residues" evidence="1">
    <location>
        <begin position="63"/>
        <end position="101"/>
    </location>
</feature>
<feature type="signal peptide" evidence="2">
    <location>
        <begin position="1"/>
        <end position="20"/>
    </location>
</feature>
<evidence type="ECO:0000256" key="1">
    <source>
        <dbReference type="SAM" id="MobiDB-lite"/>
    </source>
</evidence>
<keyword evidence="2" id="KW-0732">Signal</keyword>
<evidence type="ECO:0000256" key="2">
    <source>
        <dbReference type="SAM" id="SignalP"/>
    </source>
</evidence>
<keyword evidence="4" id="KW-1185">Reference proteome</keyword>
<evidence type="ECO:0000313" key="4">
    <source>
        <dbReference type="Proteomes" id="UP001140817"/>
    </source>
</evidence>
<accession>A0A9X2S0C4</accession>
<dbReference type="AlphaFoldDB" id="A0A9X2S0C4"/>
<dbReference type="CDD" id="cd06577">
    <property type="entry name" value="PASTA_pknB"/>
    <property type="match status" value="1"/>
</dbReference>